<protein>
    <submittedName>
        <fullName evidence="5 6">CALM</fullName>
    </submittedName>
</protein>
<gene>
    <name evidence="5" type="primary">CALM</name>
    <name evidence="6" type="ORF">LSAA_7864</name>
</gene>
<dbReference type="EMBL" id="HG994582">
    <property type="protein sequence ID" value="CAF2892692.1"/>
    <property type="molecule type" value="Genomic_DNA"/>
</dbReference>
<sequence>MSGGFLALQQKKSKERKKIADLEDAFRLADTNKDGKISVDSWLEILKATGHQITRGDVIDIFREKDVDVSVGMSFEEYSGFDSRNELAFKAIDKNGDGFVSFGEFTKICPNLNKEQVESAFRKFDADGTGRINYKEFCTMMRKYQDKASASSNASSPTTEKPEED</sequence>
<proteinExistence type="evidence at transcript level"/>
<dbReference type="InterPro" id="IPR050145">
    <property type="entry name" value="Centrin_CML-like"/>
</dbReference>
<dbReference type="EMBL" id="BT121677">
    <property type="protein sequence ID" value="ADD38607.1"/>
    <property type="molecule type" value="mRNA"/>
</dbReference>
<dbReference type="Proteomes" id="UP000675881">
    <property type="component" value="Chromosome 3"/>
</dbReference>
<dbReference type="InterPro" id="IPR018247">
    <property type="entry name" value="EF_Hand_1_Ca_BS"/>
</dbReference>
<dbReference type="OrthoDB" id="9974725at2759"/>
<evidence type="ECO:0000313" key="7">
    <source>
        <dbReference type="Proteomes" id="UP000675881"/>
    </source>
</evidence>
<accession>D3PJ71</accession>
<feature type="domain" description="EF-hand" evidence="4">
    <location>
        <begin position="112"/>
        <end position="147"/>
    </location>
</feature>
<evidence type="ECO:0000259" key="4">
    <source>
        <dbReference type="PROSITE" id="PS50222"/>
    </source>
</evidence>
<dbReference type="PANTHER" id="PTHR23050">
    <property type="entry name" value="CALCIUM BINDING PROTEIN"/>
    <property type="match status" value="1"/>
</dbReference>
<evidence type="ECO:0000313" key="5">
    <source>
        <dbReference type="EMBL" id="ADD38607.1"/>
    </source>
</evidence>
<dbReference type="FunFam" id="1.10.238.10:FF:000003">
    <property type="entry name" value="Calmodulin A"/>
    <property type="match status" value="1"/>
</dbReference>
<organism evidence="5">
    <name type="scientific">Lepeophtheirus salmonis</name>
    <name type="common">Salmon louse</name>
    <name type="synonym">Caligus salmonis</name>
    <dbReference type="NCBI Taxonomy" id="72036"/>
    <lineage>
        <taxon>Eukaryota</taxon>
        <taxon>Metazoa</taxon>
        <taxon>Ecdysozoa</taxon>
        <taxon>Arthropoda</taxon>
        <taxon>Crustacea</taxon>
        <taxon>Multicrustacea</taxon>
        <taxon>Hexanauplia</taxon>
        <taxon>Copepoda</taxon>
        <taxon>Siphonostomatoida</taxon>
        <taxon>Caligidae</taxon>
        <taxon>Lepeophtheirus</taxon>
    </lineage>
</organism>
<keyword evidence="1" id="KW-0677">Repeat</keyword>
<evidence type="ECO:0000313" key="6">
    <source>
        <dbReference type="EMBL" id="CAF2892692.1"/>
    </source>
</evidence>
<dbReference type="SMART" id="SM00054">
    <property type="entry name" value="EFh"/>
    <property type="match status" value="3"/>
</dbReference>
<evidence type="ECO:0000256" key="3">
    <source>
        <dbReference type="SAM" id="MobiDB-lite"/>
    </source>
</evidence>
<dbReference type="PROSITE" id="PS50222">
    <property type="entry name" value="EF_HAND_2"/>
    <property type="match status" value="2"/>
</dbReference>
<keyword evidence="7" id="KW-1185">Reference proteome</keyword>
<dbReference type="SUPFAM" id="SSF47473">
    <property type="entry name" value="EF-hand"/>
    <property type="match status" value="1"/>
</dbReference>
<dbReference type="AlphaFoldDB" id="D3PJ71"/>
<reference evidence="6" key="2">
    <citation type="submission" date="2021-02" db="EMBL/GenBank/DDBJ databases">
        <authorList>
            <person name="Bekaert M."/>
        </authorList>
    </citation>
    <scope>NUCLEOTIDE SEQUENCE</scope>
    <source>
        <strain evidence="6">IoA-00</strain>
    </source>
</reference>
<feature type="region of interest" description="Disordered" evidence="3">
    <location>
        <begin position="146"/>
        <end position="165"/>
    </location>
</feature>
<dbReference type="PROSITE" id="PS00018">
    <property type="entry name" value="EF_HAND_1"/>
    <property type="match status" value="1"/>
</dbReference>
<evidence type="ECO:0000256" key="2">
    <source>
        <dbReference type="ARBA" id="ARBA00022837"/>
    </source>
</evidence>
<dbReference type="GO" id="GO:0005509">
    <property type="term" value="F:calcium ion binding"/>
    <property type="evidence" value="ECO:0007669"/>
    <property type="project" value="InterPro"/>
</dbReference>
<dbReference type="Gene3D" id="1.10.238.10">
    <property type="entry name" value="EF-hand"/>
    <property type="match status" value="2"/>
</dbReference>
<dbReference type="CDD" id="cd00051">
    <property type="entry name" value="EFh"/>
    <property type="match status" value="1"/>
</dbReference>
<feature type="domain" description="EF-hand" evidence="4">
    <location>
        <begin position="17"/>
        <end position="52"/>
    </location>
</feature>
<dbReference type="InterPro" id="IPR011992">
    <property type="entry name" value="EF-hand-dom_pair"/>
</dbReference>
<dbReference type="Pfam" id="PF13499">
    <property type="entry name" value="EF-hand_7"/>
    <property type="match status" value="2"/>
</dbReference>
<dbReference type="InterPro" id="IPR002048">
    <property type="entry name" value="EF_hand_dom"/>
</dbReference>
<name>D3PJ71_LEPSM</name>
<keyword evidence="2" id="KW-0106">Calcium</keyword>
<evidence type="ECO:0000256" key="1">
    <source>
        <dbReference type="ARBA" id="ARBA00022737"/>
    </source>
</evidence>
<reference evidence="5" key="1">
    <citation type="submission" date="2010-03" db="EMBL/GenBank/DDBJ databases">
        <title>Atlantic Lepeophtheirus salmonis ESTs and full-length cDNAs.</title>
        <authorList>
            <person name="Yasuike M."/>
            <person name="von Schalburg K."/>
            <person name="Cooper G."/>
            <person name="Leong J."/>
            <person name="Nilsen F."/>
            <person name="Jones S.R.M."/>
            <person name="Koop B.F."/>
        </authorList>
    </citation>
    <scope>NUCLEOTIDE SEQUENCE</scope>
    <source>
        <strain evidence="5">Atlantic form</strain>
        <tissue evidence="5">Mixed tissue</tissue>
    </source>
</reference>